<name>A0A0A9CF23_ARUDO</name>
<protein>
    <submittedName>
        <fullName evidence="1">Uncharacterized protein</fullName>
    </submittedName>
</protein>
<reference evidence="1" key="1">
    <citation type="submission" date="2014-09" db="EMBL/GenBank/DDBJ databases">
        <authorList>
            <person name="Magalhaes I.L.F."/>
            <person name="Oliveira U."/>
            <person name="Santos F.R."/>
            <person name="Vidigal T.H.D.A."/>
            <person name="Brescovit A.D."/>
            <person name="Santos A.J."/>
        </authorList>
    </citation>
    <scope>NUCLEOTIDE SEQUENCE</scope>
    <source>
        <tissue evidence="1">Shoot tissue taken approximately 20 cm above the soil surface</tissue>
    </source>
</reference>
<reference evidence="1" key="2">
    <citation type="journal article" date="2015" name="Data Brief">
        <title>Shoot transcriptome of the giant reed, Arundo donax.</title>
        <authorList>
            <person name="Barrero R.A."/>
            <person name="Guerrero F.D."/>
            <person name="Moolhuijzen P."/>
            <person name="Goolsby J.A."/>
            <person name="Tidwell J."/>
            <person name="Bellgard S.E."/>
            <person name="Bellgard M.I."/>
        </authorList>
    </citation>
    <scope>NUCLEOTIDE SEQUENCE</scope>
    <source>
        <tissue evidence="1">Shoot tissue taken approximately 20 cm above the soil surface</tissue>
    </source>
</reference>
<accession>A0A0A9CF23</accession>
<dbReference type="EMBL" id="GBRH01223744">
    <property type="protein sequence ID" value="JAD74151.1"/>
    <property type="molecule type" value="Transcribed_RNA"/>
</dbReference>
<evidence type="ECO:0000313" key="1">
    <source>
        <dbReference type="EMBL" id="JAD74151.1"/>
    </source>
</evidence>
<organism evidence="1">
    <name type="scientific">Arundo donax</name>
    <name type="common">Giant reed</name>
    <name type="synonym">Donax arundinaceus</name>
    <dbReference type="NCBI Taxonomy" id="35708"/>
    <lineage>
        <taxon>Eukaryota</taxon>
        <taxon>Viridiplantae</taxon>
        <taxon>Streptophyta</taxon>
        <taxon>Embryophyta</taxon>
        <taxon>Tracheophyta</taxon>
        <taxon>Spermatophyta</taxon>
        <taxon>Magnoliopsida</taxon>
        <taxon>Liliopsida</taxon>
        <taxon>Poales</taxon>
        <taxon>Poaceae</taxon>
        <taxon>PACMAD clade</taxon>
        <taxon>Arundinoideae</taxon>
        <taxon>Arundineae</taxon>
        <taxon>Arundo</taxon>
    </lineage>
</organism>
<sequence length="74" mass="8143">MIPSRSSKVGSICKQCCSMPSITPIAELLFTGSISSEEPWGANEIPAFRYGEGCREILSSKSEVFCWLYTDSET</sequence>
<proteinExistence type="predicted"/>
<dbReference type="AlphaFoldDB" id="A0A0A9CF23"/>